<dbReference type="GO" id="GO:0032259">
    <property type="term" value="P:methylation"/>
    <property type="evidence" value="ECO:0007669"/>
    <property type="project" value="UniProtKB-KW"/>
</dbReference>
<reference evidence="2 3" key="1">
    <citation type="submission" date="2021-03" db="EMBL/GenBank/DDBJ databases">
        <title>Sequencing the genomes of 1000 actinobacteria strains.</title>
        <authorList>
            <person name="Klenk H.-P."/>
        </authorList>
    </citation>
    <scope>NUCLEOTIDE SEQUENCE [LARGE SCALE GENOMIC DNA]</scope>
    <source>
        <strain evidence="2 3">DSM 15797</strain>
    </source>
</reference>
<organism evidence="2 3">
    <name type="scientific">Paeniglutamicibacter kerguelensis</name>
    <dbReference type="NCBI Taxonomy" id="254788"/>
    <lineage>
        <taxon>Bacteria</taxon>
        <taxon>Bacillati</taxon>
        <taxon>Actinomycetota</taxon>
        <taxon>Actinomycetes</taxon>
        <taxon>Micrococcales</taxon>
        <taxon>Micrococcaceae</taxon>
        <taxon>Paeniglutamicibacter</taxon>
    </lineage>
</organism>
<gene>
    <name evidence="2" type="ORF">JOF47_004299</name>
</gene>
<feature type="domain" description="Methyltransferase" evidence="1">
    <location>
        <begin position="56"/>
        <end position="149"/>
    </location>
</feature>
<accession>A0ABS4XK47</accession>
<dbReference type="InterPro" id="IPR029063">
    <property type="entry name" value="SAM-dependent_MTases_sf"/>
</dbReference>
<proteinExistence type="predicted"/>
<dbReference type="Proteomes" id="UP001296993">
    <property type="component" value="Unassembled WGS sequence"/>
</dbReference>
<dbReference type="Pfam" id="PF13649">
    <property type="entry name" value="Methyltransf_25"/>
    <property type="match status" value="1"/>
</dbReference>
<keyword evidence="2" id="KW-0808">Transferase</keyword>
<dbReference type="GO" id="GO:0008168">
    <property type="term" value="F:methyltransferase activity"/>
    <property type="evidence" value="ECO:0007669"/>
    <property type="project" value="UniProtKB-KW"/>
</dbReference>
<keyword evidence="3" id="KW-1185">Reference proteome</keyword>
<evidence type="ECO:0000313" key="2">
    <source>
        <dbReference type="EMBL" id="MBP2388726.1"/>
    </source>
</evidence>
<keyword evidence="2" id="KW-0489">Methyltransferase</keyword>
<dbReference type="InterPro" id="IPR041698">
    <property type="entry name" value="Methyltransf_25"/>
</dbReference>
<name>A0ABS4XK47_9MICC</name>
<evidence type="ECO:0000313" key="3">
    <source>
        <dbReference type="Proteomes" id="UP001296993"/>
    </source>
</evidence>
<sequence>MSETFFGDPGFYARRAKAYDAMLGSPTYNRVFWGTRPDQYAAFAARALGAGDGPLLEVAVGTARATALLHVAGRRSTTLVDLSAPMLEVARESIRRAAGGEVPGRITLECRDMLSPVDGRRYETILGLGLLHLVPDVGAVISGLGSQLQDHGSLHLASLIRGSARSNAYLKLLKAHGDIAGIRTAVDLYDLAVEANVGNVSVSHEGAMAYVTISR</sequence>
<dbReference type="RefSeq" id="WP_210002549.1">
    <property type="nucleotide sequence ID" value="NZ_BAAAJY010000004.1"/>
</dbReference>
<dbReference type="Gene3D" id="3.40.50.150">
    <property type="entry name" value="Vaccinia Virus protein VP39"/>
    <property type="match status" value="1"/>
</dbReference>
<dbReference type="SUPFAM" id="SSF53335">
    <property type="entry name" value="S-adenosyl-L-methionine-dependent methyltransferases"/>
    <property type="match status" value="1"/>
</dbReference>
<protein>
    <submittedName>
        <fullName evidence="2">SAM-dependent methyltransferase</fullName>
    </submittedName>
</protein>
<evidence type="ECO:0000259" key="1">
    <source>
        <dbReference type="Pfam" id="PF13649"/>
    </source>
</evidence>
<comment type="caution">
    <text evidence="2">The sequence shown here is derived from an EMBL/GenBank/DDBJ whole genome shotgun (WGS) entry which is preliminary data.</text>
</comment>
<dbReference type="EMBL" id="JAGIOF010000004">
    <property type="protein sequence ID" value="MBP2388726.1"/>
    <property type="molecule type" value="Genomic_DNA"/>
</dbReference>